<sequence length="39" mass="4413">MSRSRSQGESLSAETPLRRRITAGRSFDLRSRVETAIFS</sequence>
<accession>A0A2R3IV91</accession>
<reference evidence="1 2" key="1">
    <citation type="submission" date="2018-02" db="EMBL/GenBank/DDBJ databases">
        <title>FDA/CDC Antimicrobial Resistant Isolate Bank Genome Sequencing.</title>
        <authorList>
            <person name="Benahmed F.H."/>
            <person name="Lutgring J.D."/>
            <person name="Yoo B."/>
            <person name="Machado M."/>
            <person name="Brown A."/>
            <person name="McAllister G."/>
            <person name="Perry A."/>
            <person name="Halpin A.L."/>
            <person name="Vavikolanu K."/>
            <person name="Ott S."/>
            <person name="Zhao X."/>
            <person name="Tallon L.J."/>
            <person name="Sadzewicz L."/>
            <person name="Aluvathingal J."/>
            <person name="Nadendla S."/>
            <person name="Voskania-kordi A."/>
            <person name="Simonyan V."/>
            <person name="Patel J."/>
            <person name="Shawar R.M."/>
        </authorList>
    </citation>
    <scope>NUCLEOTIDE SEQUENCE [LARGE SCALE GENOMIC DNA]</scope>
    <source>
        <strain evidence="1 2">AR_0356</strain>
    </source>
</reference>
<keyword evidence="2" id="KW-1185">Reference proteome</keyword>
<organism evidence="1 2">
    <name type="scientific">Pseudomonas paraeruginosa</name>
    <dbReference type="NCBI Taxonomy" id="2994495"/>
    <lineage>
        <taxon>Bacteria</taxon>
        <taxon>Pseudomonadati</taxon>
        <taxon>Pseudomonadota</taxon>
        <taxon>Gammaproteobacteria</taxon>
        <taxon>Pseudomonadales</taxon>
        <taxon>Pseudomonadaceae</taxon>
        <taxon>Pseudomonas</taxon>
    </lineage>
</organism>
<proteinExistence type="predicted"/>
<dbReference type="EMBL" id="CP027169">
    <property type="protein sequence ID" value="AVK05830.1"/>
    <property type="molecule type" value="Genomic_DNA"/>
</dbReference>
<dbReference type="AlphaFoldDB" id="A0A2R3IV91"/>
<evidence type="ECO:0000313" key="2">
    <source>
        <dbReference type="Proteomes" id="UP000238390"/>
    </source>
</evidence>
<name>A0A2R3IV91_9PSED</name>
<dbReference type="Proteomes" id="UP000238390">
    <property type="component" value="Chromosome"/>
</dbReference>
<evidence type="ECO:0000313" key="1">
    <source>
        <dbReference type="EMBL" id="AVK05830.1"/>
    </source>
</evidence>
<protein>
    <submittedName>
        <fullName evidence="1">Uncharacterized protein</fullName>
    </submittedName>
</protein>
<gene>
    <name evidence="1" type="ORF">CSB93_1181</name>
</gene>